<protein>
    <submittedName>
        <fullName evidence="1">Arginine deiminase</fullName>
    </submittedName>
</protein>
<accession>A0A5J4TK31</accession>
<reference evidence="1 2" key="1">
    <citation type="submission" date="2019-03" db="EMBL/GenBank/DDBJ databases">
        <title>Single cell metagenomics reveals metabolic interactions within the superorganism composed of flagellate Streblomastix strix and complex community of Bacteroidetes bacteria on its surface.</title>
        <authorList>
            <person name="Treitli S.C."/>
            <person name="Kolisko M."/>
            <person name="Husnik F."/>
            <person name="Keeling P."/>
            <person name="Hampl V."/>
        </authorList>
    </citation>
    <scope>NUCLEOTIDE SEQUENCE [LARGE SCALE GENOMIC DNA]</scope>
    <source>
        <strain evidence="1">ST1C</strain>
    </source>
</reference>
<evidence type="ECO:0000313" key="1">
    <source>
        <dbReference type="EMBL" id="KAA6358714.1"/>
    </source>
</evidence>
<dbReference type="Proteomes" id="UP000324800">
    <property type="component" value="Unassembled WGS sequence"/>
</dbReference>
<comment type="caution">
    <text evidence="1">The sequence shown here is derived from an EMBL/GenBank/DDBJ whole genome shotgun (WGS) entry which is preliminary data.</text>
</comment>
<dbReference type="Gene3D" id="3.75.10.10">
    <property type="entry name" value="L-arginine/glycine Amidinotransferase, Chain A"/>
    <property type="match status" value="1"/>
</dbReference>
<proteinExistence type="predicted"/>
<feature type="non-terminal residue" evidence="1">
    <location>
        <position position="1"/>
    </location>
</feature>
<organism evidence="1 2">
    <name type="scientific">Streblomastix strix</name>
    <dbReference type="NCBI Taxonomy" id="222440"/>
    <lineage>
        <taxon>Eukaryota</taxon>
        <taxon>Metamonada</taxon>
        <taxon>Preaxostyla</taxon>
        <taxon>Oxymonadida</taxon>
        <taxon>Streblomastigidae</taxon>
        <taxon>Streblomastix</taxon>
    </lineage>
</organism>
<dbReference type="SUPFAM" id="SSF55909">
    <property type="entry name" value="Pentein"/>
    <property type="match status" value="1"/>
</dbReference>
<gene>
    <name evidence="1" type="ORF">EZS28_045759</name>
</gene>
<sequence>TEYMLKHDLFGTENVVVVEDRTGCHMDQKHLDTVFSIADEKTCILSDDISGTKAIPQRKRIVSEFKRF</sequence>
<evidence type="ECO:0000313" key="2">
    <source>
        <dbReference type="Proteomes" id="UP000324800"/>
    </source>
</evidence>
<name>A0A5J4TK31_9EUKA</name>
<dbReference type="AlphaFoldDB" id="A0A5J4TK31"/>
<dbReference type="EMBL" id="SNRW01029464">
    <property type="protein sequence ID" value="KAA6358714.1"/>
    <property type="molecule type" value="Genomic_DNA"/>
</dbReference>